<gene>
    <name evidence="2" type="ORF">C482_16488</name>
</gene>
<dbReference type="AlphaFoldDB" id="M0AA47"/>
<protein>
    <submittedName>
        <fullName evidence="2">Uncharacterized protein</fullName>
    </submittedName>
</protein>
<name>M0AA47_9EURY</name>
<evidence type="ECO:0000313" key="2">
    <source>
        <dbReference type="EMBL" id="ELY95261.1"/>
    </source>
</evidence>
<feature type="compositionally biased region" description="Polar residues" evidence="1">
    <location>
        <begin position="23"/>
        <end position="39"/>
    </location>
</feature>
<reference evidence="2 3" key="1">
    <citation type="journal article" date="2014" name="PLoS Genet.">
        <title>Phylogenetically driven sequencing of extremely halophilic archaea reveals strategies for static and dynamic osmo-response.</title>
        <authorList>
            <person name="Becker E.A."/>
            <person name="Seitzer P.M."/>
            <person name="Tritt A."/>
            <person name="Larsen D."/>
            <person name="Krusor M."/>
            <person name="Yao A.I."/>
            <person name="Wu D."/>
            <person name="Madern D."/>
            <person name="Eisen J.A."/>
            <person name="Darling A.E."/>
            <person name="Facciotti M.T."/>
        </authorList>
    </citation>
    <scope>NUCLEOTIDE SEQUENCE [LARGE SCALE GENOMIC DNA]</scope>
    <source>
        <strain evidence="2 3">JCM 10990</strain>
    </source>
</reference>
<dbReference type="PATRIC" id="fig|1227492.4.peg.3278"/>
<organism evidence="2 3">
    <name type="scientific">Natrialba chahannaoensis JCM 10990</name>
    <dbReference type="NCBI Taxonomy" id="1227492"/>
    <lineage>
        <taxon>Archaea</taxon>
        <taxon>Methanobacteriati</taxon>
        <taxon>Methanobacteriota</taxon>
        <taxon>Stenosarchaea group</taxon>
        <taxon>Halobacteria</taxon>
        <taxon>Halobacteriales</taxon>
        <taxon>Natrialbaceae</taxon>
        <taxon>Natrialba</taxon>
    </lineage>
</organism>
<dbReference type="Proteomes" id="UP000011693">
    <property type="component" value="Unassembled WGS sequence"/>
</dbReference>
<comment type="caution">
    <text evidence="2">The sequence shown here is derived from an EMBL/GenBank/DDBJ whole genome shotgun (WGS) entry which is preliminary data.</text>
</comment>
<keyword evidence="3" id="KW-1185">Reference proteome</keyword>
<sequence>MSAHRFNARRAATDGRSIRRRSTVQSRSCVRSDSRSQSLDVCDAHETGDSQEPFDAATHSLKMKRVID</sequence>
<accession>M0AA47</accession>
<dbReference type="EMBL" id="AOIN01000091">
    <property type="protein sequence ID" value="ELY95261.1"/>
    <property type="molecule type" value="Genomic_DNA"/>
</dbReference>
<evidence type="ECO:0000313" key="3">
    <source>
        <dbReference type="Proteomes" id="UP000011693"/>
    </source>
</evidence>
<evidence type="ECO:0000256" key="1">
    <source>
        <dbReference type="SAM" id="MobiDB-lite"/>
    </source>
</evidence>
<proteinExistence type="predicted"/>
<feature type="region of interest" description="Disordered" evidence="1">
    <location>
        <begin position="1"/>
        <end position="68"/>
    </location>
</feature>